<comment type="caution">
    <text evidence="1">The sequence shown here is derived from an EMBL/GenBank/DDBJ whole genome shotgun (WGS) entry which is preliminary data.</text>
</comment>
<name>A0A1R1B9X8_PAELA</name>
<evidence type="ECO:0000313" key="1">
    <source>
        <dbReference type="EMBL" id="OME96900.1"/>
    </source>
</evidence>
<protein>
    <submittedName>
        <fullName evidence="1">Uncharacterized protein</fullName>
    </submittedName>
</protein>
<evidence type="ECO:0000313" key="2">
    <source>
        <dbReference type="Proteomes" id="UP000187074"/>
    </source>
</evidence>
<sequence length="97" mass="11076">MKERGNVSEVRIERADMKRDDSDQFVGYTVFSIDGHASAYEITFLSKNGRDWDYSLNFAGEPGIEEQFLQIDERIEADNELFDDLLDAAIDASEFGE</sequence>
<dbReference type="AlphaFoldDB" id="A0A1R1B9X8"/>
<dbReference type="EMBL" id="MRTF01000001">
    <property type="protein sequence ID" value="OME96900.1"/>
    <property type="molecule type" value="Genomic_DNA"/>
</dbReference>
<proteinExistence type="predicted"/>
<accession>A0A1R1B9X8</accession>
<dbReference type="Proteomes" id="UP000187074">
    <property type="component" value="Unassembled WGS sequence"/>
</dbReference>
<gene>
    <name evidence="1" type="ORF">BK123_04810</name>
</gene>
<reference evidence="1 2" key="1">
    <citation type="submission" date="2016-11" db="EMBL/GenBank/DDBJ databases">
        <title>Paenibacillus species isolates.</title>
        <authorList>
            <person name="Beno S.M."/>
        </authorList>
    </citation>
    <scope>NUCLEOTIDE SEQUENCE [LARGE SCALE GENOMIC DNA]</scope>
    <source>
        <strain evidence="1 2">FSL F4-0100</strain>
    </source>
</reference>
<organism evidence="1 2">
    <name type="scientific">Paenibacillus lautus</name>
    <name type="common">Bacillus lautus</name>
    <dbReference type="NCBI Taxonomy" id="1401"/>
    <lineage>
        <taxon>Bacteria</taxon>
        <taxon>Bacillati</taxon>
        <taxon>Bacillota</taxon>
        <taxon>Bacilli</taxon>
        <taxon>Bacillales</taxon>
        <taxon>Paenibacillaceae</taxon>
        <taxon>Paenibacillus</taxon>
    </lineage>
</organism>